<dbReference type="AlphaFoldDB" id="A0A4R4VBK5"/>
<dbReference type="Gene3D" id="3.20.20.70">
    <property type="entry name" value="Aldolase class I"/>
    <property type="match status" value="1"/>
</dbReference>
<gene>
    <name evidence="4" type="ORF">E1181_26490</name>
</gene>
<dbReference type="EMBL" id="SMKS01000070">
    <property type="protein sequence ID" value="TDD00887.1"/>
    <property type="molecule type" value="Genomic_DNA"/>
</dbReference>
<comment type="caution">
    <text evidence="4">The sequence shown here is derived from an EMBL/GenBank/DDBJ whole genome shotgun (WGS) entry which is preliminary data.</text>
</comment>
<keyword evidence="1" id="KW-0285">Flavoprotein</keyword>
<protein>
    <submittedName>
        <fullName evidence="4">Nitronate monooxygenase</fullName>
    </submittedName>
</protein>
<dbReference type="Proteomes" id="UP000295674">
    <property type="component" value="Unassembled WGS sequence"/>
</dbReference>
<evidence type="ECO:0000256" key="1">
    <source>
        <dbReference type="ARBA" id="ARBA00022630"/>
    </source>
</evidence>
<dbReference type="OrthoDB" id="9778912at2"/>
<keyword evidence="3" id="KW-0560">Oxidoreductase</keyword>
<keyword evidence="4" id="KW-0503">Monooxygenase</keyword>
<dbReference type="CDD" id="cd04730">
    <property type="entry name" value="NPD_like"/>
    <property type="match status" value="1"/>
</dbReference>
<evidence type="ECO:0000313" key="5">
    <source>
        <dbReference type="Proteomes" id="UP000295674"/>
    </source>
</evidence>
<dbReference type="SUPFAM" id="SSF51412">
    <property type="entry name" value="Inosine monophosphate dehydrogenase (IMPDH)"/>
    <property type="match status" value="1"/>
</dbReference>
<sequence>MTEQLLRTPLCDLTGVRHPIVQTGMGWVAGPSLVSATANAGGLGVLASATMTLPQLTDAVREVKERTGEPFGVNLRADAGDAEERVDLLIREGVKVASFALAPSQRLIGKLKDAGVVVVPSIGARRHAEKVAAWGADAVLVQGGEGGGHTGAVATTLLLPQVVDAVDIPVIAAGGFFDGRGLAAALCYGAAGVAMGTRFLLTTDSRVPDEVKRSYLEAQVGDTVVTSKVDGLPHRMLRTDLTESAESRGLLRRLPDALRQAVAFKSLTGMSWRQLVTDGLAMRKAQKLPLHRVLLAANTPMLIKSALVDGHPEAGVLPAGQVVGMIDELPSCEKLIDTLITEAAATLRRTGALST</sequence>
<evidence type="ECO:0000256" key="3">
    <source>
        <dbReference type="ARBA" id="ARBA00023002"/>
    </source>
</evidence>
<dbReference type="GO" id="GO:0018580">
    <property type="term" value="F:nitronate monooxygenase activity"/>
    <property type="evidence" value="ECO:0007669"/>
    <property type="project" value="InterPro"/>
</dbReference>
<proteinExistence type="predicted"/>
<reference evidence="4 5" key="1">
    <citation type="submission" date="2019-03" db="EMBL/GenBank/DDBJ databases">
        <title>Draft genome sequences of novel Actinobacteria.</title>
        <authorList>
            <person name="Sahin N."/>
            <person name="Ay H."/>
            <person name="Saygin H."/>
        </authorList>
    </citation>
    <scope>NUCLEOTIDE SEQUENCE [LARGE SCALE GENOMIC DNA]</scope>
    <source>
        <strain evidence="4 5">16K309</strain>
    </source>
</reference>
<keyword evidence="5" id="KW-1185">Reference proteome</keyword>
<evidence type="ECO:0000313" key="4">
    <source>
        <dbReference type="EMBL" id="TDD00887.1"/>
    </source>
</evidence>
<name>A0A4R4VBK5_9PSEU</name>
<dbReference type="PANTHER" id="PTHR32332">
    <property type="entry name" value="2-NITROPROPANE DIOXYGENASE"/>
    <property type="match status" value="1"/>
</dbReference>
<dbReference type="InterPro" id="IPR004136">
    <property type="entry name" value="NMO"/>
</dbReference>
<accession>A0A4R4VBK5</accession>
<dbReference type="Pfam" id="PF03060">
    <property type="entry name" value="NMO"/>
    <property type="match status" value="1"/>
</dbReference>
<organism evidence="4 5">
    <name type="scientific">Saccharopolyspora terrae</name>
    <dbReference type="NCBI Taxonomy" id="2530384"/>
    <lineage>
        <taxon>Bacteria</taxon>
        <taxon>Bacillati</taxon>
        <taxon>Actinomycetota</taxon>
        <taxon>Actinomycetes</taxon>
        <taxon>Pseudonocardiales</taxon>
        <taxon>Pseudonocardiaceae</taxon>
        <taxon>Saccharopolyspora</taxon>
    </lineage>
</organism>
<dbReference type="PANTHER" id="PTHR32332:SF20">
    <property type="entry name" value="2-NITROPROPANE DIOXYGENASE-LIKE PROTEIN"/>
    <property type="match status" value="1"/>
</dbReference>
<dbReference type="InterPro" id="IPR013785">
    <property type="entry name" value="Aldolase_TIM"/>
</dbReference>
<evidence type="ECO:0000256" key="2">
    <source>
        <dbReference type="ARBA" id="ARBA00022643"/>
    </source>
</evidence>
<keyword evidence="2" id="KW-0288">FMN</keyword>